<dbReference type="PRINTS" id="PR00413">
    <property type="entry name" value="HADHALOGNASE"/>
</dbReference>
<dbReference type="InterPro" id="IPR051400">
    <property type="entry name" value="HAD-like_hydrolase"/>
</dbReference>
<dbReference type="NCBIfam" id="TIGR01549">
    <property type="entry name" value="HAD-SF-IA-v1"/>
    <property type="match status" value="1"/>
</dbReference>
<evidence type="ECO:0000256" key="1">
    <source>
        <dbReference type="ARBA" id="ARBA00001946"/>
    </source>
</evidence>
<dbReference type="InterPro" id="IPR023214">
    <property type="entry name" value="HAD_sf"/>
</dbReference>
<dbReference type="Gene3D" id="3.40.50.1000">
    <property type="entry name" value="HAD superfamily/HAD-like"/>
    <property type="match status" value="1"/>
</dbReference>
<evidence type="ECO:0000313" key="5">
    <source>
        <dbReference type="EMBL" id="GGH12484.1"/>
    </source>
</evidence>
<dbReference type="RefSeq" id="WP_188535483.1">
    <property type="nucleotide sequence ID" value="NZ_BMFT01000001.1"/>
</dbReference>
<keyword evidence="3" id="KW-0378">Hydrolase</keyword>
<keyword evidence="4" id="KW-0460">Magnesium</keyword>
<dbReference type="SUPFAM" id="SSF56784">
    <property type="entry name" value="HAD-like"/>
    <property type="match status" value="1"/>
</dbReference>
<dbReference type="Gene3D" id="1.20.120.710">
    <property type="entry name" value="Haloacid dehalogenase hydrolase-like domain"/>
    <property type="match status" value="1"/>
</dbReference>
<dbReference type="SFLD" id="SFLDS00003">
    <property type="entry name" value="Haloacid_Dehalogenase"/>
    <property type="match status" value="1"/>
</dbReference>
<dbReference type="InterPro" id="IPR036412">
    <property type="entry name" value="HAD-like_sf"/>
</dbReference>
<evidence type="ECO:0000313" key="6">
    <source>
        <dbReference type="Proteomes" id="UP000659344"/>
    </source>
</evidence>
<dbReference type="SFLD" id="SFLDG01129">
    <property type="entry name" value="C1.5:_HAD__Beta-PGM__Phosphata"/>
    <property type="match status" value="1"/>
</dbReference>
<keyword evidence="2" id="KW-0479">Metal-binding</keyword>
<keyword evidence="6" id="KW-1185">Reference proteome</keyword>
<sequence length="241" mass="27294">MKSNTTQRAVFFDLDDTLYDHLIPFRLALQTILSTGDDFPYEPAYHRMRYYSDKLSAEYGGTPTLERDLEAMRNSRFQLSLAEFDITIPTEQAAAIQAEYLSKQFEIEMFDGALQLIQQLQTQGVLVGIITNGPPEHQMNKIHALDLLNIIPIEQIFISGALGITKPDRKLFDHVANKFGLIASNCYYVGDSWRNDVVGASSAEWNVIWFNHRGVQPESAHRPHHRCASYADLTACLLGKN</sequence>
<accession>A0ABQ1Y4I9</accession>
<dbReference type="PANTHER" id="PTHR46470">
    <property type="entry name" value="N-ACYLNEURAMINATE-9-PHOSPHATASE"/>
    <property type="match status" value="1"/>
</dbReference>
<protein>
    <submittedName>
        <fullName evidence="5">Haloacid dehalogenase</fullName>
    </submittedName>
</protein>
<proteinExistence type="predicted"/>
<gene>
    <name evidence="5" type="ORF">GCM10008013_04950</name>
</gene>
<comment type="cofactor">
    <cofactor evidence="1">
        <name>Mg(2+)</name>
        <dbReference type="ChEBI" id="CHEBI:18420"/>
    </cofactor>
</comment>
<evidence type="ECO:0000256" key="3">
    <source>
        <dbReference type="ARBA" id="ARBA00022801"/>
    </source>
</evidence>
<dbReference type="Pfam" id="PF00702">
    <property type="entry name" value="Hydrolase"/>
    <property type="match status" value="1"/>
</dbReference>
<dbReference type="InterPro" id="IPR006439">
    <property type="entry name" value="HAD-SF_hydro_IA"/>
</dbReference>
<dbReference type="EMBL" id="BMFT01000001">
    <property type="protein sequence ID" value="GGH12484.1"/>
    <property type="molecule type" value="Genomic_DNA"/>
</dbReference>
<evidence type="ECO:0000256" key="2">
    <source>
        <dbReference type="ARBA" id="ARBA00022723"/>
    </source>
</evidence>
<dbReference type="Proteomes" id="UP000659344">
    <property type="component" value="Unassembled WGS sequence"/>
</dbReference>
<dbReference type="PANTHER" id="PTHR46470:SF2">
    <property type="entry name" value="GLYCERALDEHYDE 3-PHOSPHATE PHOSPHATASE"/>
    <property type="match status" value="1"/>
</dbReference>
<evidence type="ECO:0000256" key="4">
    <source>
        <dbReference type="ARBA" id="ARBA00022842"/>
    </source>
</evidence>
<name>A0ABQ1Y4I9_9BACL</name>
<organism evidence="5 6">
    <name type="scientific">Paenibacillus segetis</name>
    <dbReference type="NCBI Taxonomy" id="1325360"/>
    <lineage>
        <taxon>Bacteria</taxon>
        <taxon>Bacillati</taxon>
        <taxon>Bacillota</taxon>
        <taxon>Bacilli</taxon>
        <taxon>Bacillales</taxon>
        <taxon>Paenibacillaceae</taxon>
        <taxon>Paenibacillus</taxon>
    </lineage>
</organism>
<reference evidence="6" key="1">
    <citation type="journal article" date="2019" name="Int. J. Syst. Evol. Microbiol.">
        <title>The Global Catalogue of Microorganisms (GCM) 10K type strain sequencing project: providing services to taxonomists for standard genome sequencing and annotation.</title>
        <authorList>
            <consortium name="The Broad Institute Genomics Platform"/>
            <consortium name="The Broad Institute Genome Sequencing Center for Infectious Disease"/>
            <person name="Wu L."/>
            <person name="Ma J."/>
        </authorList>
    </citation>
    <scope>NUCLEOTIDE SEQUENCE [LARGE SCALE GENOMIC DNA]</scope>
    <source>
        <strain evidence="6">CGMCC 1.12769</strain>
    </source>
</reference>
<comment type="caution">
    <text evidence="5">The sequence shown here is derived from an EMBL/GenBank/DDBJ whole genome shotgun (WGS) entry which is preliminary data.</text>
</comment>